<dbReference type="PANTHER" id="PTHR21064:SF6">
    <property type="entry name" value="AMINOGLYCOSIDE PHOSPHOTRANSFERASE DOMAIN-CONTAINING PROTEIN"/>
    <property type="match status" value="1"/>
</dbReference>
<evidence type="ECO:0000313" key="4">
    <source>
        <dbReference type="Proteomes" id="UP001163115"/>
    </source>
</evidence>
<protein>
    <submittedName>
        <fullName evidence="3">Phosphotransferase</fullName>
    </submittedName>
</protein>
<evidence type="ECO:0000256" key="1">
    <source>
        <dbReference type="ARBA" id="ARBA00038240"/>
    </source>
</evidence>
<sequence>MMKFKYLFDNRDLVTMLLENWNYDKDNTKLLERYRISANAVYPFTINGQLHFLRFAPLTEKSESDLLAELDFIDYLGNCGYSAANIVETKRQSRYINANTPWGDYLAVVFKGVQGKQMESLPYSDDLYFGYGKSLGQLHKLSQNYKPLKSSRSDWKQRLQWTKDTLLEYSAPNESMDEVDILIDYLNNVETDVSNYGLIHYDFELDNVFFNEADKKYNIIDFDDSVYHWFAMDIEQAIDSFVGEIPPEFCEKAKDSFLSGYQSEMVLSINIRKLLPVFRRYANVYGYARCLRAMHETWDNEPEWMLELRNHIKFLMEERKSKFGSKIQL</sequence>
<dbReference type="InterPro" id="IPR011009">
    <property type="entry name" value="Kinase-like_dom_sf"/>
</dbReference>
<name>A0ABY7AA97_9FIRM</name>
<dbReference type="InterPro" id="IPR002575">
    <property type="entry name" value="Aminoglycoside_PTrfase"/>
</dbReference>
<dbReference type="InterPro" id="IPR050249">
    <property type="entry name" value="Pseudomonas-type_ThrB"/>
</dbReference>
<proteinExistence type="inferred from homology"/>
<evidence type="ECO:0000313" key="3">
    <source>
        <dbReference type="EMBL" id="WAJ23417.1"/>
    </source>
</evidence>
<dbReference type="Gene3D" id="3.90.1200.10">
    <property type="match status" value="1"/>
</dbReference>
<evidence type="ECO:0000259" key="2">
    <source>
        <dbReference type="Pfam" id="PF01636"/>
    </source>
</evidence>
<accession>A0ABY7AA97</accession>
<organism evidence="3 4">
    <name type="scientific">Lacrimispora xylanolytica</name>
    <dbReference type="NCBI Taxonomy" id="29375"/>
    <lineage>
        <taxon>Bacteria</taxon>
        <taxon>Bacillati</taxon>
        <taxon>Bacillota</taxon>
        <taxon>Clostridia</taxon>
        <taxon>Lachnospirales</taxon>
        <taxon>Lachnospiraceae</taxon>
        <taxon>Lacrimispora</taxon>
    </lineage>
</organism>
<dbReference type="SUPFAM" id="SSF56112">
    <property type="entry name" value="Protein kinase-like (PK-like)"/>
    <property type="match status" value="1"/>
</dbReference>
<gene>
    <name evidence="3" type="ORF">OW255_17925</name>
</gene>
<feature type="domain" description="Aminoglycoside phosphotransferase" evidence="2">
    <location>
        <begin position="51"/>
        <end position="261"/>
    </location>
</feature>
<dbReference type="Proteomes" id="UP001163115">
    <property type="component" value="Chromosome"/>
</dbReference>
<dbReference type="RefSeq" id="WP_268114867.1">
    <property type="nucleotide sequence ID" value="NZ_CP113524.1"/>
</dbReference>
<dbReference type="Pfam" id="PF01636">
    <property type="entry name" value="APH"/>
    <property type="match status" value="1"/>
</dbReference>
<reference evidence="3" key="1">
    <citation type="submission" date="2022-11" db="EMBL/GenBank/DDBJ databases">
        <title>Lacrimispora xylanolytica sy1, complete genome.</title>
        <authorList>
            <person name="Choi S."/>
        </authorList>
    </citation>
    <scope>NUCLEOTIDE SEQUENCE</scope>
    <source>
        <strain evidence="3">Sy1</strain>
    </source>
</reference>
<keyword evidence="4" id="KW-1185">Reference proteome</keyword>
<dbReference type="EMBL" id="CP113524">
    <property type="protein sequence ID" value="WAJ23417.1"/>
    <property type="molecule type" value="Genomic_DNA"/>
</dbReference>
<dbReference type="PANTHER" id="PTHR21064">
    <property type="entry name" value="AMINOGLYCOSIDE PHOSPHOTRANSFERASE DOMAIN-CONTAINING PROTEIN-RELATED"/>
    <property type="match status" value="1"/>
</dbReference>
<comment type="similarity">
    <text evidence="1">Belongs to the pseudomonas-type ThrB family.</text>
</comment>